<comment type="caution">
    <text evidence="1">The sequence shown here is derived from an EMBL/GenBank/DDBJ whole genome shotgun (WGS) entry which is preliminary data.</text>
</comment>
<dbReference type="InParanoid" id="A0A0V0R9S5"/>
<reference evidence="1 2" key="1">
    <citation type="journal article" date="2015" name="Sci. Rep.">
        <title>Genome of the facultative scuticociliatosis pathogen Pseudocohnilembus persalinus provides insight into its virulence through horizontal gene transfer.</title>
        <authorList>
            <person name="Xiong J."/>
            <person name="Wang G."/>
            <person name="Cheng J."/>
            <person name="Tian M."/>
            <person name="Pan X."/>
            <person name="Warren A."/>
            <person name="Jiang C."/>
            <person name="Yuan D."/>
            <person name="Miao W."/>
        </authorList>
    </citation>
    <scope>NUCLEOTIDE SEQUENCE [LARGE SCALE GENOMIC DNA]</scope>
    <source>
        <strain evidence="1">36N120E</strain>
    </source>
</reference>
<sequence>MMKIYQIQQKNNQQNIKTMIGQYGHSHMLSYTVQDGMTILVSGAGAKSYLDQCKSANPLWSKGGILGFMSLELSEDYMQITAHYAQDDGEEQWQKLVFPSTQRKLKNNEW</sequence>
<dbReference type="Gene3D" id="3.60.21.10">
    <property type="match status" value="1"/>
</dbReference>
<organism evidence="1 2">
    <name type="scientific">Pseudocohnilembus persalinus</name>
    <name type="common">Ciliate</name>
    <dbReference type="NCBI Taxonomy" id="266149"/>
    <lineage>
        <taxon>Eukaryota</taxon>
        <taxon>Sar</taxon>
        <taxon>Alveolata</taxon>
        <taxon>Ciliophora</taxon>
        <taxon>Intramacronucleata</taxon>
        <taxon>Oligohymenophorea</taxon>
        <taxon>Scuticociliatia</taxon>
        <taxon>Philasterida</taxon>
        <taxon>Pseudocohnilembidae</taxon>
        <taxon>Pseudocohnilembus</taxon>
    </lineage>
</organism>
<dbReference type="EMBL" id="LDAU01000013">
    <property type="protein sequence ID" value="KRX10968.1"/>
    <property type="molecule type" value="Genomic_DNA"/>
</dbReference>
<name>A0A0V0R9S5_PSEPJ</name>
<dbReference type="Proteomes" id="UP000054937">
    <property type="component" value="Unassembled WGS sequence"/>
</dbReference>
<dbReference type="InterPro" id="IPR029052">
    <property type="entry name" value="Metallo-depent_PP-like"/>
</dbReference>
<gene>
    <name evidence="1" type="ORF">PPERSA_12092</name>
</gene>
<protein>
    <submittedName>
        <fullName evidence="1">Uncharacterized protein</fullName>
    </submittedName>
</protein>
<evidence type="ECO:0000313" key="2">
    <source>
        <dbReference type="Proteomes" id="UP000054937"/>
    </source>
</evidence>
<keyword evidence="2" id="KW-1185">Reference proteome</keyword>
<evidence type="ECO:0000313" key="1">
    <source>
        <dbReference type="EMBL" id="KRX10968.1"/>
    </source>
</evidence>
<proteinExistence type="predicted"/>
<accession>A0A0V0R9S5</accession>
<dbReference type="AlphaFoldDB" id="A0A0V0R9S5"/>